<keyword evidence="4" id="KW-1185">Reference proteome</keyword>
<dbReference type="SMART" id="SM00014">
    <property type="entry name" value="acidPPc"/>
    <property type="match status" value="1"/>
</dbReference>
<dbReference type="CDD" id="cd03392">
    <property type="entry name" value="PAP2_like_2"/>
    <property type="match status" value="1"/>
</dbReference>
<feature type="domain" description="Phosphatidic acid phosphatase type 2/haloperoxidase" evidence="2">
    <location>
        <begin position="68"/>
        <end position="182"/>
    </location>
</feature>
<keyword evidence="1" id="KW-1133">Transmembrane helix</keyword>
<organism evidence="3 4">
    <name type="scientific">Paenibacillus bovis</name>
    <dbReference type="NCBI Taxonomy" id="1616788"/>
    <lineage>
        <taxon>Bacteria</taxon>
        <taxon>Bacillati</taxon>
        <taxon>Bacillota</taxon>
        <taxon>Bacilli</taxon>
        <taxon>Bacillales</taxon>
        <taxon>Paenibacillaceae</taxon>
        <taxon>Paenibacillus</taxon>
    </lineage>
</organism>
<accession>A0A172ZMA2</accession>
<name>A0A172ZMA2_9BACL</name>
<dbReference type="EMBL" id="CP013023">
    <property type="protein sequence ID" value="ANF98250.1"/>
    <property type="molecule type" value="Genomic_DNA"/>
</dbReference>
<dbReference type="PANTHER" id="PTHR14969">
    <property type="entry name" value="SPHINGOSINE-1-PHOSPHATE PHOSPHOHYDROLASE"/>
    <property type="match status" value="1"/>
</dbReference>
<dbReference type="InterPro" id="IPR000326">
    <property type="entry name" value="PAP2/HPO"/>
</dbReference>
<dbReference type="OrthoDB" id="9789113at2"/>
<dbReference type="AlphaFoldDB" id="A0A172ZMA2"/>
<dbReference type="Pfam" id="PF01569">
    <property type="entry name" value="PAP2"/>
    <property type="match status" value="1"/>
</dbReference>
<feature type="transmembrane region" description="Helical" evidence="1">
    <location>
        <begin position="39"/>
        <end position="62"/>
    </location>
</feature>
<feature type="transmembrane region" description="Helical" evidence="1">
    <location>
        <begin position="106"/>
        <end position="127"/>
    </location>
</feature>
<evidence type="ECO:0000256" key="1">
    <source>
        <dbReference type="SAM" id="Phobius"/>
    </source>
</evidence>
<dbReference type="KEGG" id="pbv:AR543_21140"/>
<evidence type="ECO:0000313" key="4">
    <source>
        <dbReference type="Proteomes" id="UP000078148"/>
    </source>
</evidence>
<reference evidence="4" key="1">
    <citation type="submission" date="2015-10" db="EMBL/GenBank/DDBJ databases">
        <title>Genome of Paenibacillus bovis sp. nov.</title>
        <authorList>
            <person name="Wu Z."/>
            <person name="Gao C."/>
            <person name="Liu Z."/>
            <person name="Zheng H."/>
        </authorList>
    </citation>
    <scope>NUCLEOTIDE SEQUENCE [LARGE SCALE GENOMIC DNA]</scope>
    <source>
        <strain evidence="4">BD3526</strain>
    </source>
</reference>
<evidence type="ECO:0000259" key="2">
    <source>
        <dbReference type="SMART" id="SM00014"/>
    </source>
</evidence>
<dbReference type="PANTHER" id="PTHR14969:SF13">
    <property type="entry name" value="AT30094P"/>
    <property type="match status" value="1"/>
</dbReference>
<dbReference type="Proteomes" id="UP000078148">
    <property type="component" value="Chromosome"/>
</dbReference>
<dbReference type="STRING" id="1616788.AR543_21140"/>
<dbReference type="Gene3D" id="1.20.144.10">
    <property type="entry name" value="Phosphatidic acid phosphatase type 2/haloperoxidase"/>
    <property type="match status" value="2"/>
</dbReference>
<dbReference type="RefSeq" id="WP_060536326.1">
    <property type="nucleotide sequence ID" value="NZ_CP013023.1"/>
</dbReference>
<sequence length="202" mass="23284">MVTWLIQNAFGGQVHIWENEFQREVRTYHEEPLRSTMLFFTYLGGFYSTVFVSLGFALLLAVWREYREALMLLVTSLGAWLLNTILKAHFMRPRPELEFWTHASGYSFPSGHATIAAAMYGMLFFIWARYRRQKNRSMVPAILCGVILIALIGITRVYLGVHYPTDIIAGFASGFLWLITCAYALSVWQKRKPQQPFDDAQA</sequence>
<feature type="transmembrane region" description="Helical" evidence="1">
    <location>
        <begin position="69"/>
        <end position="86"/>
    </location>
</feature>
<gene>
    <name evidence="3" type="ORF">AR543_21140</name>
</gene>
<keyword evidence="1" id="KW-0812">Transmembrane</keyword>
<dbReference type="InterPro" id="IPR036938">
    <property type="entry name" value="PAP2/HPO_sf"/>
</dbReference>
<feature type="transmembrane region" description="Helical" evidence="1">
    <location>
        <begin position="139"/>
        <end position="161"/>
    </location>
</feature>
<protein>
    <recommendedName>
        <fullName evidence="2">Phosphatidic acid phosphatase type 2/haloperoxidase domain-containing protein</fullName>
    </recommendedName>
</protein>
<feature type="transmembrane region" description="Helical" evidence="1">
    <location>
        <begin position="167"/>
        <end position="188"/>
    </location>
</feature>
<keyword evidence="1" id="KW-0472">Membrane</keyword>
<reference evidence="3 4" key="2">
    <citation type="journal article" date="2016" name="Int. J. Syst. Evol. Microbiol.">
        <title>Paenibacillus bovis sp. nov., isolated from raw yak (Bos grunniens) milk.</title>
        <authorList>
            <person name="Gao C."/>
            <person name="Han J."/>
            <person name="Liu Z."/>
            <person name="Xu X."/>
            <person name="Hang F."/>
            <person name="Wu Z."/>
        </authorList>
    </citation>
    <scope>NUCLEOTIDE SEQUENCE [LARGE SCALE GENOMIC DNA]</scope>
    <source>
        <strain evidence="3 4">BD3526</strain>
    </source>
</reference>
<dbReference type="SUPFAM" id="SSF48317">
    <property type="entry name" value="Acid phosphatase/Vanadium-dependent haloperoxidase"/>
    <property type="match status" value="1"/>
</dbReference>
<proteinExistence type="predicted"/>
<evidence type="ECO:0000313" key="3">
    <source>
        <dbReference type="EMBL" id="ANF98250.1"/>
    </source>
</evidence>